<dbReference type="EC" id="2.7.11.1" evidence="1"/>
<reference evidence="9 10" key="1">
    <citation type="submission" date="2023-07" db="EMBL/GenBank/DDBJ databases">
        <title>Sequencing the genomes of 1000 actinobacteria strains.</title>
        <authorList>
            <person name="Klenk H.-P."/>
        </authorList>
    </citation>
    <scope>NUCLEOTIDE SEQUENCE [LARGE SCALE GENOMIC DNA]</scope>
    <source>
        <strain evidence="9 10">DSM 44709</strain>
    </source>
</reference>
<evidence type="ECO:0000256" key="2">
    <source>
        <dbReference type="ARBA" id="ARBA00022527"/>
    </source>
</evidence>
<accession>A0AAE3W4J0</accession>
<evidence type="ECO:0000256" key="5">
    <source>
        <dbReference type="ARBA" id="ARBA00022777"/>
    </source>
</evidence>
<proteinExistence type="predicted"/>
<dbReference type="InterPro" id="IPR000719">
    <property type="entry name" value="Prot_kinase_dom"/>
</dbReference>
<evidence type="ECO:0000256" key="7">
    <source>
        <dbReference type="PROSITE-ProRule" id="PRU10141"/>
    </source>
</evidence>
<dbReference type="GO" id="GO:0004674">
    <property type="term" value="F:protein serine/threonine kinase activity"/>
    <property type="evidence" value="ECO:0007669"/>
    <property type="project" value="UniProtKB-KW"/>
</dbReference>
<dbReference type="InterPro" id="IPR017441">
    <property type="entry name" value="Protein_kinase_ATP_BS"/>
</dbReference>
<dbReference type="CDD" id="cd14014">
    <property type="entry name" value="STKc_PknB_like"/>
    <property type="match status" value="1"/>
</dbReference>
<dbReference type="GO" id="GO:0005524">
    <property type="term" value="F:ATP binding"/>
    <property type="evidence" value="ECO:0007669"/>
    <property type="project" value="UniProtKB-UniRule"/>
</dbReference>
<gene>
    <name evidence="9" type="ORF">J2S42_005248</name>
</gene>
<keyword evidence="2" id="KW-0723">Serine/threonine-protein kinase</keyword>
<dbReference type="PROSITE" id="PS00107">
    <property type="entry name" value="PROTEIN_KINASE_ATP"/>
    <property type="match status" value="1"/>
</dbReference>
<sequence>MRVLGERYRLEHRIGVGGMSEVWRGHDDVLDRPVAVKLIAPHLAEAEAVVEQVRTEARSAARLAHPNVASVHDFGMSSVLPGQPAPYIVMELVEGETLADHLRAGPLDWQIAVRVCAEVAAALAAAHVHGIVHRDIKPANIILTPAGVKVLDFGIAALVGEPDTGLDGTIVGTPAFVAPERLEADTVTPATPAADVYALGVLLYLCLARRLPWTPSDLPGVPPNAIPPGVEAAPLPPIPGLPDEVAALCLQCIARDPAERPTSFAVALLLAAAVDAQVYVPLAGTAPLVREVAPGTPWEDQATDVLEAPGRHRADP</sequence>
<dbReference type="SMART" id="SM00220">
    <property type="entry name" value="S_TKc"/>
    <property type="match status" value="1"/>
</dbReference>
<evidence type="ECO:0000313" key="10">
    <source>
        <dbReference type="Proteomes" id="UP001240236"/>
    </source>
</evidence>
<keyword evidence="5 9" id="KW-0418">Kinase</keyword>
<dbReference type="Pfam" id="PF00069">
    <property type="entry name" value="Pkinase"/>
    <property type="match status" value="1"/>
</dbReference>
<dbReference type="SUPFAM" id="SSF56112">
    <property type="entry name" value="Protein kinase-like (PK-like)"/>
    <property type="match status" value="1"/>
</dbReference>
<evidence type="ECO:0000256" key="1">
    <source>
        <dbReference type="ARBA" id="ARBA00012513"/>
    </source>
</evidence>
<dbReference type="Gene3D" id="1.10.510.10">
    <property type="entry name" value="Transferase(Phosphotransferase) domain 1"/>
    <property type="match status" value="1"/>
</dbReference>
<dbReference type="PANTHER" id="PTHR43289:SF6">
    <property type="entry name" value="SERINE_THREONINE-PROTEIN KINASE NEKL-3"/>
    <property type="match status" value="1"/>
</dbReference>
<dbReference type="PROSITE" id="PS50011">
    <property type="entry name" value="PROTEIN_KINASE_DOM"/>
    <property type="match status" value="1"/>
</dbReference>
<dbReference type="RefSeq" id="WP_307243221.1">
    <property type="nucleotide sequence ID" value="NZ_JAUSUZ010000001.1"/>
</dbReference>
<dbReference type="EMBL" id="JAUSUZ010000001">
    <property type="protein sequence ID" value="MDQ0368579.1"/>
    <property type="molecule type" value="Genomic_DNA"/>
</dbReference>
<protein>
    <recommendedName>
        <fullName evidence="1">non-specific serine/threonine protein kinase</fullName>
        <ecNumber evidence="1">2.7.11.1</ecNumber>
    </recommendedName>
</protein>
<dbReference type="InterPro" id="IPR008271">
    <property type="entry name" value="Ser/Thr_kinase_AS"/>
</dbReference>
<comment type="caution">
    <text evidence="9">The sequence shown here is derived from an EMBL/GenBank/DDBJ whole genome shotgun (WGS) entry which is preliminary data.</text>
</comment>
<keyword evidence="3 9" id="KW-0808">Transferase</keyword>
<feature type="binding site" evidence="7">
    <location>
        <position position="37"/>
    </location>
    <ligand>
        <name>ATP</name>
        <dbReference type="ChEBI" id="CHEBI:30616"/>
    </ligand>
</feature>
<evidence type="ECO:0000259" key="8">
    <source>
        <dbReference type="PROSITE" id="PS50011"/>
    </source>
</evidence>
<evidence type="ECO:0000256" key="3">
    <source>
        <dbReference type="ARBA" id="ARBA00022679"/>
    </source>
</evidence>
<keyword evidence="6 7" id="KW-0067">ATP-binding</keyword>
<evidence type="ECO:0000256" key="6">
    <source>
        <dbReference type="ARBA" id="ARBA00022840"/>
    </source>
</evidence>
<feature type="domain" description="Protein kinase" evidence="8">
    <location>
        <begin position="8"/>
        <end position="280"/>
    </location>
</feature>
<evidence type="ECO:0000313" key="9">
    <source>
        <dbReference type="EMBL" id="MDQ0368579.1"/>
    </source>
</evidence>
<keyword evidence="10" id="KW-1185">Reference proteome</keyword>
<name>A0AAE3W4J0_9ACTN</name>
<dbReference type="AlphaFoldDB" id="A0AAE3W4J0"/>
<dbReference type="Gene3D" id="3.30.200.20">
    <property type="entry name" value="Phosphorylase Kinase, domain 1"/>
    <property type="match status" value="1"/>
</dbReference>
<dbReference type="PANTHER" id="PTHR43289">
    <property type="entry name" value="MITOGEN-ACTIVATED PROTEIN KINASE KINASE KINASE 20-RELATED"/>
    <property type="match status" value="1"/>
</dbReference>
<dbReference type="PROSITE" id="PS00108">
    <property type="entry name" value="PROTEIN_KINASE_ST"/>
    <property type="match status" value="1"/>
</dbReference>
<organism evidence="9 10">
    <name type="scientific">Catenuloplanes indicus</name>
    <dbReference type="NCBI Taxonomy" id="137267"/>
    <lineage>
        <taxon>Bacteria</taxon>
        <taxon>Bacillati</taxon>
        <taxon>Actinomycetota</taxon>
        <taxon>Actinomycetes</taxon>
        <taxon>Micromonosporales</taxon>
        <taxon>Micromonosporaceae</taxon>
        <taxon>Catenuloplanes</taxon>
    </lineage>
</organism>
<evidence type="ECO:0000256" key="4">
    <source>
        <dbReference type="ARBA" id="ARBA00022741"/>
    </source>
</evidence>
<dbReference type="Proteomes" id="UP001240236">
    <property type="component" value="Unassembled WGS sequence"/>
</dbReference>
<dbReference type="InterPro" id="IPR011009">
    <property type="entry name" value="Kinase-like_dom_sf"/>
</dbReference>
<keyword evidence="4 7" id="KW-0547">Nucleotide-binding</keyword>